<keyword evidence="5" id="KW-0808">Transferase</keyword>
<dbReference type="InterPro" id="IPR052162">
    <property type="entry name" value="Sensor_kinase/Photoreceptor"/>
</dbReference>
<keyword evidence="6 11" id="KW-0418">Kinase</keyword>
<dbReference type="InterPro" id="IPR035965">
    <property type="entry name" value="PAS-like_dom_sf"/>
</dbReference>
<dbReference type="InterPro" id="IPR036890">
    <property type="entry name" value="HATPase_C_sf"/>
</dbReference>
<dbReference type="Gene3D" id="1.10.287.130">
    <property type="match status" value="1"/>
</dbReference>
<evidence type="ECO:0000313" key="12">
    <source>
        <dbReference type="Proteomes" id="UP001479520"/>
    </source>
</evidence>
<dbReference type="GO" id="GO:0016301">
    <property type="term" value="F:kinase activity"/>
    <property type="evidence" value="ECO:0007669"/>
    <property type="project" value="UniProtKB-KW"/>
</dbReference>
<feature type="domain" description="PAS" evidence="8">
    <location>
        <begin position="202"/>
        <end position="272"/>
    </location>
</feature>
<dbReference type="InterPro" id="IPR003594">
    <property type="entry name" value="HATPase_dom"/>
</dbReference>
<dbReference type="InterPro" id="IPR013767">
    <property type="entry name" value="PAS_fold"/>
</dbReference>
<feature type="domain" description="PAC" evidence="9">
    <location>
        <begin position="149"/>
        <end position="201"/>
    </location>
</feature>
<evidence type="ECO:0000259" key="7">
    <source>
        <dbReference type="PROSITE" id="PS50109"/>
    </source>
</evidence>
<dbReference type="SUPFAM" id="SSF55874">
    <property type="entry name" value="ATPase domain of HSP90 chaperone/DNA topoisomerase II/histidine kinase"/>
    <property type="match status" value="1"/>
</dbReference>
<evidence type="ECO:0000313" key="11">
    <source>
        <dbReference type="EMBL" id="WZJ20534.1"/>
    </source>
</evidence>
<dbReference type="Pfam" id="PF02518">
    <property type="entry name" value="HATPase_c"/>
    <property type="match status" value="1"/>
</dbReference>
<name>A0ABZ2XG96_9RHOO</name>
<organism evidence="11 12">
    <name type="scientific">Azonexus hydrophilus</name>
    <dbReference type="NCBI Taxonomy" id="418702"/>
    <lineage>
        <taxon>Bacteria</taxon>
        <taxon>Pseudomonadati</taxon>
        <taxon>Pseudomonadota</taxon>
        <taxon>Betaproteobacteria</taxon>
        <taxon>Rhodocyclales</taxon>
        <taxon>Azonexaceae</taxon>
        <taxon>Azonexus</taxon>
    </lineage>
</organism>
<dbReference type="Pfam" id="PF08447">
    <property type="entry name" value="PAS_3"/>
    <property type="match status" value="1"/>
</dbReference>
<keyword evidence="12" id="KW-1185">Reference proteome</keyword>
<protein>
    <recommendedName>
        <fullName evidence="3">histidine kinase</fullName>
        <ecNumber evidence="3">2.7.13.3</ecNumber>
    </recommendedName>
</protein>
<dbReference type="InterPro" id="IPR004358">
    <property type="entry name" value="Sig_transdc_His_kin-like_C"/>
</dbReference>
<dbReference type="CDD" id="cd00130">
    <property type="entry name" value="PAS"/>
    <property type="match status" value="3"/>
</dbReference>
<dbReference type="SMART" id="SM00388">
    <property type="entry name" value="HisKA"/>
    <property type="match status" value="1"/>
</dbReference>
<sequence>MFLIGILFFLLVFQFAFTRFRLRRVARALERFAEGDGGARCGVRGPDAVGALGMTLDRVLSVWREDRRQLSESEERLKVALQGCDIGVWDWRVSAGITYYSPRWKSLLGFAEDDTAIHGLPWLQRVHPDDLGMVTRMLEAHMGGQSNLFAAEHRLRHADGNYRWVQQSGVAIRDPGGEVVRMIGALTDITARREAEQALVSSKEAYRAVLEGVTQVIFRADPDGRLVMINAAWEELTGHPVAQSLGERLQDYLEEEDRLTFFRYLQEIKSNPEASLNCELRIRGADGWFRWFSAGVRTTRVEGKTVLAGVLADIEARKAAEAELARSNGIRDAILDLGPDGFVFVDPKGAVSFVNPAFVTMTGLPESACVGHELYLLERQLEERGDRRPVFVDEGMQSDGMFELKLPRKVVIRWQSRALPGEGARGHVIYLRDVTSESEVDQMKSDFLSTAAHELRTPMSSIFGFSEMLLSREFEPAMQKDLLTRIHRQTKNLINLVNELLDLSRIEARGGKNFKMSVQDVTPVLLNAIASQHFPEATHRLVMDWPKLQQKVSVDSDKLQQCIINVLSNAVKYSPAGGQVIVSYREKTANEQAFVGIAVTDEGIGMTPEQSARIFDRFYRANSHPGIQGTGLGMALVKEYMRFFAGEVEVQSEPGEGTTVILWLPVAREVQ</sequence>
<dbReference type="PROSITE" id="PS50113">
    <property type="entry name" value="PAC"/>
    <property type="match status" value="1"/>
</dbReference>
<dbReference type="Pfam" id="PF00989">
    <property type="entry name" value="PAS"/>
    <property type="match status" value="2"/>
</dbReference>
<dbReference type="CDD" id="cd00082">
    <property type="entry name" value="HisKA"/>
    <property type="match status" value="1"/>
</dbReference>
<dbReference type="InterPro" id="IPR036097">
    <property type="entry name" value="HisK_dim/P_sf"/>
</dbReference>
<dbReference type="CDD" id="cd00075">
    <property type="entry name" value="HATPase"/>
    <property type="match status" value="1"/>
</dbReference>
<dbReference type="PROSITE" id="PS50885">
    <property type="entry name" value="HAMP"/>
    <property type="match status" value="1"/>
</dbReference>
<evidence type="ECO:0000256" key="3">
    <source>
        <dbReference type="ARBA" id="ARBA00012438"/>
    </source>
</evidence>
<dbReference type="InterPro" id="IPR001610">
    <property type="entry name" value="PAC"/>
</dbReference>
<dbReference type="PRINTS" id="PR00344">
    <property type="entry name" value="BCTRLSENSOR"/>
</dbReference>
<evidence type="ECO:0000256" key="4">
    <source>
        <dbReference type="ARBA" id="ARBA00022553"/>
    </source>
</evidence>
<proteinExistence type="predicted"/>
<dbReference type="EMBL" id="CP151406">
    <property type="protein sequence ID" value="WZJ20534.1"/>
    <property type="molecule type" value="Genomic_DNA"/>
</dbReference>
<reference evidence="11 12" key="1">
    <citation type="submission" date="2024-04" db="EMBL/GenBank/DDBJ databases">
        <title>Dissimilatory iodate-reducing microorganisms contribute to the enrichment of iodine in groundwater.</title>
        <authorList>
            <person name="Jiang Z."/>
        </authorList>
    </citation>
    <scope>NUCLEOTIDE SEQUENCE [LARGE SCALE GENOMIC DNA]</scope>
    <source>
        <strain evidence="11 12">NCP973</strain>
    </source>
</reference>
<dbReference type="InterPro" id="IPR013655">
    <property type="entry name" value="PAS_fold_3"/>
</dbReference>
<gene>
    <name evidence="11" type="ORF">AADV58_11270</name>
</gene>
<evidence type="ECO:0000259" key="9">
    <source>
        <dbReference type="PROSITE" id="PS50113"/>
    </source>
</evidence>
<feature type="domain" description="Histidine kinase" evidence="7">
    <location>
        <begin position="450"/>
        <end position="668"/>
    </location>
</feature>
<evidence type="ECO:0000256" key="2">
    <source>
        <dbReference type="ARBA" id="ARBA00004370"/>
    </source>
</evidence>
<evidence type="ECO:0000259" key="8">
    <source>
        <dbReference type="PROSITE" id="PS50112"/>
    </source>
</evidence>
<dbReference type="InterPro" id="IPR003661">
    <property type="entry name" value="HisK_dim/P_dom"/>
</dbReference>
<dbReference type="SUPFAM" id="SSF55785">
    <property type="entry name" value="PYP-like sensor domain (PAS domain)"/>
    <property type="match status" value="3"/>
</dbReference>
<evidence type="ECO:0000259" key="10">
    <source>
        <dbReference type="PROSITE" id="PS50885"/>
    </source>
</evidence>
<dbReference type="SMART" id="SM00387">
    <property type="entry name" value="HATPase_c"/>
    <property type="match status" value="1"/>
</dbReference>
<dbReference type="PANTHER" id="PTHR43304">
    <property type="entry name" value="PHYTOCHROME-LIKE PROTEIN CPH1"/>
    <property type="match status" value="1"/>
</dbReference>
<dbReference type="InterPro" id="IPR005467">
    <property type="entry name" value="His_kinase_dom"/>
</dbReference>
<dbReference type="Pfam" id="PF00512">
    <property type="entry name" value="HisKA"/>
    <property type="match status" value="1"/>
</dbReference>
<dbReference type="PANTHER" id="PTHR43304:SF1">
    <property type="entry name" value="PAC DOMAIN-CONTAINING PROTEIN"/>
    <property type="match status" value="1"/>
</dbReference>
<evidence type="ECO:0000256" key="1">
    <source>
        <dbReference type="ARBA" id="ARBA00000085"/>
    </source>
</evidence>
<feature type="domain" description="PAS" evidence="8">
    <location>
        <begin position="73"/>
        <end position="145"/>
    </location>
</feature>
<feature type="domain" description="PAS" evidence="8">
    <location>
        <begin position="334"/>
        <end position="378"/>
    </location>
</feature>
<evidence type="ECO:0000256" key="5">
    <source>
        <dbReference type="ARBA" id="ARBA00022679"/>
    </source>
</evidence>
<dbReference type="Gene3D" id="3.30.565.10">
    <property type="entry name" value="Histidine kinase-like ATPase, C-terminal domain"/>
    <property type="match status" value="1"/>
</dbReference>
<dbReference type="SMART" id="SM00091">
    <property type="entry name" value="PAS"/>
    <property type="match status" value="3"/>
</dbReference>
<dbReference type="EC" id="2.7.13.3" evidence="3"/>
<dbReference type="PROSITE" id="PS50112">
    <property type="entry name" value="PAS"/>
    <property type="match status" value="3"/>
</dbReference>
<feature type="domain" description="HAMP" evidence="10">
    <location>
        <begin position="16"/>
        <end position="68"/>
    </location>
</feature>
<dbReference type="SMART" id="SM00086">
    <property type="entry name" value="PAC"/>
    <property type="match status" value="2"/>
</dbReference>
<dbReference type="SUPFAM" id="SSF47384">
    <property type="entry name" value="Homodimeric domain of signal transducing histidine kinase"/>
    <property type="match status" value="1"/>
</dbReference>
<dbReference type="NCBIfam" id="TIGR00229">
    <property type="entry name" value="sensory_box"/>
    <property type="match status" value="2"/>
</dbReference>
<dbReference type="InterPro" id="IPR003660">
    <property type="entry name" value="HAMP_dom"/>
</dbReference>
<dbReference type="PROSITE" id="PS50109">
    <property type="entry name" value="HIS_KIN"/>
    <property type="match status" value="1"/>
</dbReference>
<comment type="subcellular location">
    <subcellularLocation>
        <location evidence="2">Membrane</location>
    </subcellularLocation>
</comment>
<dbReference type="InterPro" id="IPR000014">
    <property type="entry name" value="PAS"/>
</dbReference>
<dbReference type="Proteomes" id="UP001479520">
    <property type="component" value="Chromosome"/>
</dbReference>
<dbReference type="Gene3D" id="3.30.450.20">
    <property type="entry name" value="PAS domain"/>
    <property type="match status" value="3"/>
</dbReference>
<dbReference type="InterPro" id="IPR000700">
    <property type="entry name" value="PAS-assoc_C"/>
</dbReference>
<keyword evidence="4" id="KW-0597">Phosphoprotein</keyword>
<evidence type="ECO:0000256" key="6">
    <source>
        <dbReference type="ARBA" id="ARBA00022777"/>
    </source>
</evidence>
<comment type="catalytic activity">
    <reaction evidence="1">
        <text>ATP + protein L-histidine = ADP + protein N-phospho-L-histidine.</text>
        <dbReference type="EC" id="2.7.13.3"/>
    </reaction>
</comment>
<dbReference type="RefSeq" id="WP_341743211.1">
    <property type="nucleotide sequence ID" value="NZ_CP151406.1"/>
</dbReference>
<accession>A0ABZ2XG96</accession>